<organism evidence="20 21">
    <name type="scientific">Actinacidiphila yanglinensis</name>
    <dbReference type="NCBI Taxonomy" id="310779"/>
    <lineage>
        <taxon>Bacteria</taxon>
        <taxon>Bacillati</taxon>
        <taxon>Actinomycetota</taxon>
        <taxon>Actinomycetes</taxon>
        <taxon>Kitasatosporales</taxon>
        <taxon>Streptomycetaceae</taxon>
        <taxon>Actinacidiphila</taxon>
    </lineage>
</organism>
<evidence type="ECO:0000256" key="6">
    <source>
        <dbReference type="ARBA" id="ARBA00015850"/>
    </source>
</evidence>
<comment type="pathway">
    <text evidence="3 19">Cofactor biosynthesis; adenosylcobalamin biosynthesis; adenosylcobalamin from cob(II)yrinate a,c-diamide: step 7/7.</text>
</comment>
<comment type="subcellular location">
    <subcellularLocation>
        <location evidence="2 19">Cell membrane</location>
        <topology evidence="2 19">Multi-pass membrane protein</topology>
    </subcellularLocation>
</comment>
<keyword evidence="7 19" id="KW-1003">Cell membrane</keyword>
<evidence type="ECO:0000313" key="20">
    <source>
        <dbReference type="EMBL" id="SEF60003.1"/>
    </source>
</evidence>
<feature type="transmembrane region" description="Helical" evidence="19">
    <location>
        <begin position="205"/>
        <end position="224"/>
    </location>
</feature>
<evidence type="ECO:0000256" key="4">
    <source>
        <dbReference type="ARBA" id="ARBA00010561"/>
    </source>
</evidence>
<reference evidence="20 21" key="1">
    <citation type="submission" date="2016-10" db="EMBL/GenBank/DDBJ databases">
        <authorList>
            <person name="de Groot N.N."/>
        </authorList>
    </citation>
    <scope>NUCLEOTIDE SEQUENCE [LARGE SCALE GENOMIC DNA]</scope>
    <source>
        <strain evidence="20 21">CGMCC 4.2023</strain>
    </source>
</reference>
<feature type="transmembrane region" description="Helical" evidence="19">
    <location>
        <begin position="27"/>
        <end position="48"/>
    </location>
</feature>
<evidence type="ECO:0000256" key="8">
    <source>
        <dbReference type="ARBA" id="ARBA00022573"/>
    </source>
</evidence>
<dbReference type="UniPathway" id="UPA00148">
    <property type="reaction ID" value="UER00238"/>
</dbReference>
<dbReference type="Proteomes" id="UP000236754">
    <property type="component" value="Unassembled WGS sequence"/>
</dbReference>
<feature type="transmembrane region" description="Helical" evidence="19">
    <location>
        <begin position="136"/>
        <end position="158"/>
    </location>
</feature>
<accession>A0A1H5TB06</accession>
<evidence type="ECO:0000256" key="18">
    <source>
        <dbReference type="ARBA" id="ARBA00049504"/>
    </source>
</evidence>
<evidence type="ECO:0000256" key="16">
    <source>
        <dbReference type="ARBA" id="ARBA00032853"/>
    </source>
</evidence>
<dbReference type="GO" id="GO:0009236">
    <property type="term" value="P:cobalamin biosynthetic process"/>
    <property type="evidence" value="ECO:0007669"/>
    <property type="project" value="UniProtKB-UniRule"/>
</dbReference>
<evidence type="ECO:0000256" key="3">
    <source>
        <dbReference type="ARBA" id="ARBA00004663"/>
    </source>
</evidence>
<dbReference type="PANTHER" id="PTHR34148:SF1">
    <property type="entry name" value="ADENOSYLCOBINAMIDE-GDP RIBAZOLETRANSFERASE"/>
    <property type="match status" value="1"/>
</dbReference>
<keyword evidence="21" id="KW-1185">Reference proteome</keyword>
<feature type="transmembrane region" description="Helical" evidence="19">
    <location>
        <begin position="236"/>
        <end position="256"/>
    </location>
</feature>
<evidence type="ECO:0000256" key="9">
    <source>
        <dbReference type="ARBA" id="ARBA00022679"/>
    </source>
</evidence>
<evidence type="ECO:0000256" key="15">
    <source>
        <dbReference type="ARBA" id="ARBA00032605"/>
    </source>
</evidence>
<dbReference type="EMBL" id="FNVU01000001">
    <property type="protein sequence ID" value="SEF60003.1"/>
    <property type="molecule type" value="Genomic_DNA"/>
</dbReference>
<evidence type="ECO:0000256" key="12">
    <source>
        <dbReference type="ARBA" id="ARBA00022989"/>
    </source>
</evidence>
<dbReference type="PANTHER" id="PTHR34148">
    <property type="entry name" value="ADENOSYLCOBINAMIDE-GDP RIBAZOLETRANSFERASE"/>
    <property type="match status" value="1"/>
</dbReference>
<dbReference type="EC" id="2.7.8.26" evidence="5 19"/>
<evidence type="ECO:0000256" key="14">
    <source>
        <dbReference type="ARBA" id="ARBA00025228"/>
    </source>
</evidence>
<feature type="transmembrane region" description="Helical" evidence="19">
    <location>
        <begin position="170"/>
        <end position="199"/>
    </location>
</feature>
<evidence type="ECO:0000256" key="1">
    <source>
        <dbReference type="ARBA" id="ARBA00001946"/>
    </source>
</evidence>
<evidence type="ECO:0000256" key="11">
    <source>
        <dbReference type="ARBA" id="ARBA00022842"/>
    </source>
</evidence>
<protein>
    <recommendedName>
        <fullName evidence="6 19">Adenosylcobinamide-GDP ribazoletransferase</fullName>
        <ecNumber evidence="5 19">2.7.8.26</ecNumber>
    </recommendedName>
    <alternativeName>
        <fullName evidence="16 19">Cobalamin synthase</fullName>
    </alternativeName>
    <alternativeName>
        <fullName evidence="15 19">Cobalamin-5'-phosphate synthase</fullName>
    </alternativeName>
</protein>
<comment type="catalytic activity">
    <reaction evidence="18 19">
        <text>alpha-ribazole 5'-phosphate + adenosylcob(III)inamide-GDP = adenosylcob(III)alamin 5'-phosphate + GMP + H(+)</text>
        <dbReference type="Rhea" id="RHEA:23560"/>
        <dbReference type="ChEBI" id="CHEBI:15378"/>
        <dbReference type="ChEBI" id="CHEBI:57918"/>
        <dbReference type="ChEBI" id="CHEBI:58115"/>
        <dbReference type="ChEBI" id="CHEBI:60487"/>
        <dbReference type="ChEBI" id="CHEBI:60493"/>
        <dbReference type="EC" id="2.7.8.26"/>
    </reaction>
</comment>
<evidence type="ECO:0000256" key="13">
    <source>
        <dbReference type="ARBA" id="ARBA00023136"/>
    </source>
</evidence>
<keyword evidence="12 19" id="KW-1133">Transmembrane helix</keyword>
<evidence type="ECO:0000256" key="19">
    <source>
        <dbReference type="HAMAP-Rule" id="MF_00719"/>
    </source>
</evidence>
<dbReference type="GO" id="GO:0005886">
    <property type="term" value="C:plasma membrane"/>
    <property type="evidence" value="ECO:0007669"/>
    <property type="project" value="UniProtKB-SubCell"/>
</dbReference>
<sequence length="257" mass="24985">MGAGDAVRFAFGTLSVVPVRVERWDRAAAAGGMAVAPLVGVIVGAVAGGVGAGLHALGASALLAAVAAVAVPAVLTRGLHLDGLADTADGLGSGKPAAQALDIMKRSDIGPFGVVTLLLVLLAQVAALTACYGHGWVYALASAVAAAVSGRAVMTLAARRGVPAARPGGLGAAVAGVLAPRVAWAVAAGCAGLAAAAGVGFHGLTWLRFLVAAAAAVVCAELLLRRCRTRFGGVTGDVFGALCETAATAAVVVLSLR</sequence>
<keyword evidence="8 19" id="KW-0169">Cobalamin biosynthesis</keyword>
<keyword evidence="11 19" id="KW-0460">Magnesium</keyword>
<dbReference type="AlphaFoldDB" id="A0A1H5TB06"/>
<keyword evidence="10 19" id="KW-0812">Transmembrane</keyword>
<evidence type="ECO:0000256" key="7">
    <source>
        <dbReference type="ARBA" id="ARBA00022475"/>
    </source>
</evidence>
<dbReference type="GO" id="GO:0051073">
    <property type="term" value="F:adenosylcobinamide-GDP ribazoletransferase activity"/>
    <property type="evidence" value="ECO:0007669"/>
    <property type="project" value="UniProtKB-UniRule"/>
</dbReference>
<name>A0A1H5TB06_9ACTN</name>
<comment type="similarity">
    <text evidence="4 19">Belongs to the CobS family.</text>
</comment>
<keyword evidence="9 19" id="KW-0808">Transferase</keyword>
<feature type="transmembrane region" description="Helical" evidence="19">
    <location>
        <begin position="54"/>
        <end position="75"/>
    </location>
</feature>
<dbReference type="InterPro" id="IPR003805">
    <property type="entry name" value="CobS"/>
</dbReference>
<evidence type="ECO:0000313" key="21">
    <source>
        <dbReference type="Proteomes" id="UP000236754"/>
    </source>
</evidence>
<dbReference type="Pfam" id="PF02654">
    <property type="entry name" value="CobS"/>
    <property type="match status" value="1"/>
</dbReference>
<evidence type="ECO:0000256" key="10">
    <source>
        <dbReference type="ARBA" id="ARBA00022692"/>
    </source>
</evidence>
<evidence type="ECO:0000256" key="2">
    <source>
        <dbReference type="ARBA" id="ARBA00004651"/>
    </source>
</evidence>
<proteinExistence type="inferred from homology"/>
<comment type="cofactor">
    <cofactor evidence="1 19">
        <name>Mg(2+)</name>
        <dbReference type="ChEBI" id="CHEBI:18420"/>
    </cofactor>
</comment>
<dbReference type="GO" id="GO:0008818">
    <property type="term" value="F:cobalamin 5'-phosphate synthase activity"/>
    <property type="evidence" value="ECO:0007669"/>
    <property type="project" value="UniProtKB-UniRule"/>
</dbReference>
<comment type="catalytic activity">
    <reaction evidence="17 19">
        <text>alpha-ribazole + adenosylcob(III)inamide-GDP = adenosylcob(III)alamin + GMP + H(+)</text>
        <dbReference type="Rhea" id="RHEA:16049"/>
        <dbReference type="ChEBI" id="CHEBI:10329"/>
        <dbReference type="ChEBI" id="CHEBI:15378"/>
        <dbReference type="ChEBI" id="CHEBI:18408"/>
        <dbReference type="ChEBI" id="CHEBI:58115"/>
        <dbReference type="ChEBI" id="CHEBI:60487"/>
        <dbReference type="EC" id="2.7.8.26"/>
    </reaction>
</comment>
<evidence type="ECO:0000256" key="17">
    <source>
        <dbReference type="ARBA" id="ARBA00048623"/>
    </source>
</evidence>
<keyword evidence="13 19" id="KW-0472">Membrane</keyword>
<dbReference type="HAMAP" id="MF_00719">
    <property type="entry name" value="CobS"/>
    <property type="match status" value="1"/>
</dbReference>
<gene>
    <name evidence="19" type="primary">cobS</name>
    <name evidence="20" type="ORF">SAMN05216223_101458</name>
</gene>
<comment type="function">
    <text evidence="14 19">Joins adenosylcobinamide-GDP and alpha-ribazole to generate adenosylcobalamin (Ado-cobalamin). Also synthesizes adenosylcobalamin 5'-phosphate from adenosylcobinamide-GDP and alpha-ribazole 5'-phosphate.</text>
</comment>
<feature type="transmembrane region" description="Helical" evidence="19">
    <location>
        <begin position="109"/>
        <end position="130"/>
    </location>
</feature>
<evidence type="ECO:0000256" key="5">
    <source>
        <dbReference type="ARBA" id="ARBA00013200"/>
    </source>
</evidence>